<comment type="caution">
    <text evidence="2">The sequence shown here is derived from an EMBL/GenBank/DDBJ whole genome shotgun (WGS) entry which is preliminary data.</text>
</comment>
<proteinExistence type="predicted"/>
<feature type="transmembrane region" description="Helical" evidence="1">
    <location>
        <begin position="38"/>
        <end position="58"/>
    </location>
</feature>
<organism evidence="2">
    <name type="scientific">Ruegeria sp. PrR005</name>
    <dbReference type="NCBI Taxonomy" id="2706882"/>
    <lineage>
        <taxon>Bacteria</taxon>
        <taxon>Pseudomonadati</taxon>
        <taxon>Pseudomonadota</taxon>
        <taxon>Alphaproteobacteria</taxon>
        <taxon>Rhodobacterales</taxon>
        <taxon>Roseobacteraceae</taxon>
        <taxon>Ruegeria</taxon>
    </lineage>
</organism>
<keyword evidence="1" id="KW-0472">Membrane</keyword>
<evidence type="ECO:0000256" key="1">
    <source>
        <dbReference type="SAM" id="Phobius"/>
    </source>
</evidence>
<dbReference type="AlphaFoldDB" id="A0A6B2NHT8"/>
<keyword evidence="1" id="KW-1133">Transmembrane helix</keyword>
<gene>
    <name evidence="2" type="ORF">G0P99_01715</name>
</gene>
<evidence type="ECO:0000313" key="2">
    <source>
        <dbReference type="EMBL" id="NDW43671.1"/>
    </source>
</evidence>
<accession>A0A6B2NHT8</accession>
<dbReference type="RefSeq" id="WP_164127093.1">
    <property type="nucleotide sequence ID" value="NZ_JAAGOX010000002.1"/>
</dbReference>
<dbReference type="EMBL" id="JAAGOX010000002">
    <property type="protein sequence ID" value="NDW43671.1"/>
    <property type="molecule type" value="Genomic_DNA"/>
</dbReference>
<sequence>MRIFDNYWIAEFVERLSVALKWDKLGAIGRSNIGRLTILIPFVGYLIIFNPSFVSFFRQELPGGIPNTYEWFSELHELRLIFLYFGLLFLGVGNLLFILLAPEALRRHSDVSGYVAEMEDVASPSLIASKLDETIARFQQVNQGEAASPLFSSQSPSFPSDASQHLHDLIASLWRDIPQEGLPDVTEQDEPLGSLYEGSPYTVYSGSGYLLTDNVMDMMTAGGRAALAFQFSMHQAAFGRSKEVFFVEFFSLGYARFVVRTVIGFFFLIGFLALIVPTLTTSILVLLTAFQSPVM</sequence>
<feature type="transmembrane region" description="Helical" evidence="1">
    <location>
        <begin position="78"/>
        <end position="100"/>
    </location>
</feature>
<name>A0A6B2NHT8_9RHOB</name>
<reference evidence="2" key="1">
    <citation type="submission" date="2020-02" db="EMBL/GenBank/DDBJ databases">
        <title>Delineation of the pyrene-degrading pathway in Roseobacter clade bacteria by genomic analysis.</title>
        <authorList>
            <person name="Zhou H."/>
            <person name="Wang H."/>
        </authorList>
    </citation>
    <scope>NUCLEOTIDE SEQUENCE</scope>
    <source>
        <strain evidence="2">PrR005</strain>
    </source>
</reference>
<protein>
    <submittedName>
        <fullName evidence="2">Uncharacterized protein</fullName>
    </submittedName>
</protein>
<keyword evidence="1" id="KW-0812">Transmembrane</keyword>
<feature type="transmembrane region" description="Helical" evidence="1">
    <location>
        <begin position="262"/>
        <end position="290"/>
    </location>
</feature>